<reference evidence="3" key="1">
    <citation type="submission" date="2023-01" db="EMBL/GenBank/DDBJ databases">
        <title>Genome assembly of the deep-sea coral Lophelia pertusa.</title>
        <authorList>
            <person name="Herrera S."/>
            <person name="Cordes E."/>
        </authorList>
    </citation>
    <scope>NUCLEOTIDE SEQUENCE</scope>
    <source>
        <strain evidence="3">USNM1676648</strain>
        <tissue evidence="3">Polyp</tissue>
    </source>
</reference>
<dbReference type="InterPro" id="IPR013761">
    <property type="entry name" value="SAM/pointed_sf"/>
</dbReference>
<feature type="domain" description="SAM" evidence="2">
    <location>
        <begin position="18"/>
        <end position="85"/>
    </location>
</feature>
<evidence type="ECO:0000256" key="1">
    <source>
        <dbReference type="SAM" id="MobiDB-lite"/>
    </source>
</evidence>
<dbReference type="SMART" id="SM00454">
    <property type="entry name" value="SAM"/>
    <property type="match status" value="1"/>
</dbReference>
<dbReference type="SUPFAM" id="SSF47769">
    <property type="entry name" value="SAM/Pointed domain"/>
    <property type="match status" value="1"/>
</dbReference>
<dbReference type="Gene3D" id="1.10.150.50">
    <property type="entry name" value="Transcription Factor, Ets-1"/>
    <property type="match status" value="1"/>
</dbReference>
<feature type="compositionally biased region" description="Basic and acidic residues" evidence="1">
    <location>
        <begin position="264"/>
        <end position="274"/>
    </location>
</feature>
<accession>A0A9W9Z4W7</accession>
<gene>
    <name evidence="3" type="ORF">OS493_009145</name>
</gene>
<evidence type="ECO:0000313" key="4">
    <source>
        <dbReference type="Proteomes" id="UP001163046"/>
    </source>
</evidence>
<feature type="compositionally biased region" description="Low complexity" evidence="1">
    <location>
        <begin position="84"/>
        <end position="109"/>
    </location>
</feature>
<name>A0A9W9Z4W7_9CNID</name>
<dbReference type="CDD" id="cd09487">
    <property type="entry name" value="SAM_superfamily"/>
    <property type="match status" value="1"/>
</dbReference>
<dbReference type="AlphaFoldDB" id="A0A9W9Z4W7"/>
<organism evidence="3 4">
    <name type="scientific">Desmophyllum pertusum</name>
    <dbReference type="NCBI Taxonomy" id="174260"/>
    <lineage>
        <taxon>Eukaryota</taxon>
        <taxon>Metazoa</taxon>
        <taxon>Cnidaria</taxon>
        <taxon>Anthozoa</taxon>
        <taxon>Hexacorallia</taxon>
        <taxon>Scleractinia</taxon>
        <taxon>Caryophylliina</taxon>
        <taxon>Caryophylliidae</taxon>
        <taxon>Desmophyllum</taxon>
    </lineage>
</organism>
<feature type="region of interest" description="Disordered" evidence="1">
    <location>
        <begin position="84"/>
        <end position="113"/>
    </location>
</feature>
<dbReference type="Proteomes" id="UP001163046">
    <property type="component" value="Unassembled WGS sequence"/>
</dbReference>
<keyword evidence="4" id="KW-1185">Reference proteome</keyword>
<protein>
    <recommendedName>
        <fullName evidence="2">SAM domain-containing protein</fullName>
    </recommendedName>
</protein>
<proteinExistence type="predicted"/>
<feature type="region of interest" description="Disordered" evidence="1">
    <location>
        <begin position="251"/>
        <end position="274"/>
    </location>
</feature>
<comment type="caution">
    <text evidence="3">The sequence shown here is derived from an EMBL/GenBank/DDBJ whole genome shotgun (WGS) entry which is preliminary data.</text>
</comment>
<dbReference type="InterPro" id="IPR001660">
    <property type="entry name" value="SAM"/>
</dbReference>
<evidence type="ECO:0000313" key="3">
    <source>
        <dbReference type="EMBL" id="KAJ7373823.1"/>
    </source>
</evidence>
<dbReference type="OrthoDB" id="5988977at2759"/>
<evidence type="ECO:0000259" key="2">
    <source>
        <dbReference type="SMART" id="SM00454"/>
    </source>
</evidence>
<sequence length="381" mass="44151">MEEDEEVRIIMFPQLDDFQPLTNKSLSQFLAKRGFSVEQCRVLEENQVDGKTFIKLTRADLKDLYPSDFGARKKLWDFLSKVTSVSGHSSPSRSRSSTPASTLSPLNSSFDEELPLSQSLPSTLKRTKRDSEYMYELPAKIAKGCSLLGQDFKFPISAKVKECVKKKISLDDNSRKQLIRESVTCLQANAGERITSKHFEEAAKQLCNEVPILMDEKPPLWPDEIEFQYWASTLHLLKKRFSNIKSKKEKVPVPQLSDSDETESQGKDGEKHEKELRKELGKRIVNWKAVEQLHSLTFAARRDKVSTITGLHAVSNMLQQYPYFEYEKVLLWELELHISKINKKKCDHRVFIDHWKALQTCFVDDPEKQHRYVCPRFWMST</sequence>
<dbReference type="EMBL" id="MU826829">
    <property type="protein sequence ID" value="KAJ7373823.1"/>
    <property type="molecule type" value="Genomic_DNA"/>
</dbReference>